<organism evidence="17">
    <name type="scientific">Takobia yixiani</name>
    <dbReference type="NCBI Taxonomy" id="743459"/>
    <lineage>
        <taxon>Eukaryota</taxon>
        <taxon>Metazoa</taxon>
        <taxon>Ecdysozoa</taxon>
        <taxon>Arthropoda</taxon>
        <taxon>Hexapoda</taxon>
        <taxon>Insecta</taxon>
        <taxon>Pterygota</taxon>
        <taxon>Palaeoptera</taxon>
        <taxon>Ephemeroptera</taxon>
        <taxon>Pisciforma</taxon>
        <taxon>Baetidae</taxon>
        <taxon>Takobia</taxon>
    </lineage>
</organism>
<dbReference type="EC" id="7.1.1.2" evidence="3 16"/>
<dbReference type="PANTHER" id="PTHR11434:SF0">
    <property type="entry name" value="NADH-UBIQUINONE OXIDOREDUCTASE CHAIN 4L"/>
    <property type="match status" value="1"/>
</dbReference>
<comment type="subcellular location">
    <subcellularLocation>
        <location evidence="16">Mitochondrion inner membrane</location>
        <topology evidence="16">Multi-pass membrane protein</topology>
    </subcellularLocation>
    <subcellularLocation>
        <location evidence="1">Mitochondrion membrane</location>
        <topology evidence="1">Multi-pass membrane protein</topology>
    </subcellularLocation>
</comment>
<dbReference type="Pfam" id="PF00420">
    <property type="entry name" value="Oxidored_q2"/>
    <property type="match status" value="1"/>
</dbReference>
<protein>
    <recommendedName>
        <fullName evidence="4 16">NADH-ubiquinone oxidoreductase chain 4L</fullName>
        <ecNumber evidence="3 16">7.1.1.2</ecNumber>
    </recommendedName>
</protein>
<evidence type="ECO:0000256" key="3">
    <source>
        <dbReference type="ARBA" id="ARBA00012944"/>
    </source>
</evidence>
<geneLocation type="mitochondrion" evidence="17"/>
<dbReference type="GO" id="GO:0016651">
    <property type="term" value="F:oxidoreductase activity, acting on NAD(P)H"/>
    <property type="evidence" value="ECO:0007669"/>
    <property type="project" value="InterPro"/>
</dbReference>
<evidence type="ECO:0000256" key="9">
    <source>
        <dbReference type="ARBA" id="ARBA00022982"/>
    </source>
</evidence>
<keyword evidence="14 16" id="KW-0472">Membrane</keyword>
<reference evidence="17" key="1">
    <citation type="submission" date="2010-01" db="EMBL/GenBank/DDBJ databases">
        <title>The complete mitochondrial genome of Alainites yixiani (Insecta: Ephemeroptera).</title>
        <authorList>
            <person name="Jia Y."/>
            <person name="Zhou C."/>
        </authorList>
    </citation>
    <scope>NUCLEOTIDE SEQUENCE</scope>
</reference>
<dbReference type="GO" id="GO:0008137">
    <property type="term" value="F:NADH dehydrogenase (ubiquinone) activity"/>
    <property type="evidence" value="ECO:0007669"/>
    <property type="project" value="UniProtKB-EC"/>
</dbReference>
<keyword evidence="6 16" id="KW-0679">Respiratory chain</keyword>
<keyword evidence="16" id="KW-0999">Mitochondrion inner membrane</keyword>
<keyword evidence="7 16" id="KW-0812">Transmembrane</keyword>
<gene>
    <name evidence="17" type="primary">ND4L</name>
</gene>
<keyword evidence="9 16" id="KW-0249">Electron transport</keyword>
<evidence type="ECO:0000256" key="6">
    <source>
        <dbReference type="ARBA" id="ARBA00022660"/>
    </source>
</evidence>
<feature type="transmembrane region" description="Helical" evidence="16">
    <location>
        <begin position="58"/>
        <end position="82"/>
    </location>
</feature>
<evidence type="ECO:0000256" key="5">
    <source>
        <dbReference type="ARBA" id="ARBA00022448"/>
    </source>
</evidence>
<evidence type="ECO:0000256" key="15">
    <source>
        <dbReference type="ARBA" id="ARBA00049551"/>
    </source>
</evidence>
<keyword evidence="13 16" id="KW-0496">Mitochondrion</keyword>
<evidence type="ECO:0000256" key="1">
    <source>
        <dbReference type="ARBA" id="ARBA00004225"/>
    </source>
</evidence>
<accession>X1W3E5</accession>
<evidence type="ECO:0000256" key="4">
    <source>
        <dbReference type="ARBA" id="ARBA00016612"/>
    </source>
</evidence>
<keyword evidence="11 16" id="KW-0520">NAD</keyword>
<dbReference type="Gene3D" id="1.10.287.3510">
    <property type="match status" value="1"/>
</dbReference>
<sequence>MMKLLTSSAIMVSVLMGLWSFAKLRSHIISSLLSLEFASLSVYLLLFKFITEAPSETYVSLVYLTLAACEGALGLSILVTLIKHKGNDYLSSPNLTQC</sequence>
<evidence type="ECO:0000256" key="2">
    <source>
        <dbReference type="ARBA" id="ARBA00010519"/>
    </source>
</evidence>
<evidence type="ECO:0000256" key="8">
    <source>
        <dbReference type="ARBA" id="ARBA00022967"/>
    </source>
</evidence>
<feature type="transmembrane region" description="Helical" evidence="16">
    <location>
        <begin position="27"/>
        <end position="46"/>
    </location>
</feature>
<keyword evidence="12 16" id="KW-0830">Ubiquinone</keyword>
<dbReference type="PANTHER" id="PTHR11434">
    <property type="entry name" value="NADH-UBIQUINONE OXIDOREDUCTASE SUBUNIT ND4L"/>
    <property type="match status" value="1"/>
</dbReference>
<evidence type="ECO:0000256" key="16">
    <source>
        <dbReference type="RuleBase" id="RU004419"/>
    </source>
</evidence>
<dbReference type="AlphaFoldDB" id="X1W3E5"/>
<evidence type="ECO:0000256" key="7">
    <source>
        <dbReference type="ARBA" id="ARBA00022692"/>
    </source>
</evidence>
<dbReference type="GO" id="GO:0005743">
    <property type="term" value="C:mitochondrial inner membrane"/>
    <property type="evidence" value="ECO:0007669"/>
    <property type="project" value="UniProtKB-SubCell"/>
</dbReference>
<evidence type="ECO:0000256" key="12">
    <source>
        <dbReference type="ARBA" id="ARBA00023075"/>
    </source>
</evidence>
<dbReference type="GO" id="GO:0042773">
    <property type="term" value="P:ATP synthesis coupled electron transport"/>
    <property type="evidence" value="ECO:0007669"/>
    <property type="project" value="UniProtKB-UniRule"/>
</dbReference>
<dbReference type="InterPro" id="IPR001133">
    <property type="entry name" value="NADH_UbQ_OxRdtase_chain4L/K"/>
</dbReference>
<keyword evidence="10 16" id="KW-1133">Transmembrane helix</keyword>
<keyword evidence="8 16" id="KW-1278">Translocase</keyword>
<evidence type="ECO:0000256" key="10">
    <source>
        <dbReference type="ARBA" id="ARBA00022989"/>
    </source>
</evidence>
<evidence type="ECO:0000256" key="13">
    <source>
        <dbReference type="ARBA" id="ARBA00023128"/>
    </source>
</evidence>
<comment type="catalytic activity">
    <reaction evidence="15 16">
        <text>a ubiquinone + NADH + 5 H(+)(in) = a ubiquinol + NAD(+) + 4 H(+)(out)</text>
        <dbReference type="Rhea" id="RHEA:29091"/>
        <dbReference type="Rhea" id="RHEA-COMP:9565"/>
        <dbReference type="Rhea" id="RHEA-COMP:9566"/>
        <dbReference type="ChEBI" id="CHEBI:15378"/>
        <dbReference type="ChEBI" id="CHEBI:16389"/>
        <dbReference type="ChEBI" id="CHEBI:17976"/>
        <dbReference type="ChEBI" id="CHEBI:57540"/>
        <dbReference type="ChEBI" id="CHEBI:57945"/>
        <dbReference type="EC" id="7.1.1.2"/>
    </reaction>
</comment>
<dbReference type="EMBL" id="GU479735">
    <property type="protein sequence ID" value="ADD62153.1"/>
    <property type="molecule type" value="Genomic_DNA"/>
</dbReference>
<evidence type="ECO:0000313" key="17">
    <source>
        <dbReference type="EMBL" id="ADD62153.1"/>
    </source>
</evidence>
<dbReference type="InterPro" id="IPR039428">
    <property type="entry name" value="NUOK/Mnh_C1-like"/>
</dbReference>
<evidence type="ECO:0000256" key="14">
    <source>
        <dbReference type="ARBA" id="ARBA00023136"/>
    </source>
</evidence>
<comment type="function">
    <text evidence="16">Core subunit of the mitochondrial membrane respiratory chain NADH dehydrogenase (Complex I) which catalyzes electron transfer from NADH through the respiratory chain, using ubiquinone as an electron acceptor.</text>
</comment>
<evidence type="ECO:0000256" key="11">
    <source>
        <dbReference type="ARBA" id="ARBA00023027"/>
    </source>
</evidence>
<name>X1W3E5_9INSE</name>
<dbReference type="GO" id="GO:0030964">
    <property type="term" value="C:NADH dehydrogenase complex"/>
    <property type="evidence" value="ECO:0007669"/>
    <property type="project" value="TreeGrafter"/>
</dbReference>
<keyword evidence="5 16" id="KW-0813">Transport</keyword>
<proteinExistence type="inferred from homology"/>
<comment type="similarity">
    <text evidence="2 16">Belongs to the complex I subunit 4L family.</text>
</comment>